<sequence>MQKWKFFHLSFKKMQTRKFQCGSSKITGILELREQIGV</sequence>
<dbReference type="AlphaFoldDB" id="A0A2P2NNG6"/>
<protein>
    <submittedName>
        <fullName evidence="1">Uncharacterized protein</fullName>
    </submittedName>
</protein>
<name>A0A2P2NNG6_RHIMU</name>
<accession>A0A2P2NNG6</accession>
<evidence type="ECO:0000313" key="1">
    <source>
        <dbReference type="EMBL" id="MBX44001.1"/>
    </source>
</evidence>
<proteinExistence type="predicted"/>
<reference evidence="1" key="1">
    <citation type="submission" date="2018-02" db="EMBL/GenBank/DDBJ databases">
        <title>Rhizophora mucronata_Transcriptome.</title>
        <authorList>
            <person name="Meera S.P."/>
            <person name="Sreeshan A."/>
            <person name="Augustine A."/>
        </authorList>
    </citation>
    <scope>NUCLEOTIDE SEQUENCE</scope>
    <source>
        <tissue evidence="1">Leaf</tissue>
    </source>
</reference>
<organism evidence="1">
    <name type="scientific">Rhizophora mucronata</name>
    <name type="common">Asiatic mangrove</name>
    <dbReference type="NCBI Taxonomy" id="61149"/>
    <lineage>
        <taxon>Eukaryota</taxon>
        <taxon>Viridiplantae</taxon>
        <taxon>Streptophyta</taxon>
        <taxon>Embryophyta</taxon>
        <taxon>Tracheophyta</taxon>
        <taxon>Spermatophyta</taxon>
        <taxon>Magnoliopsida</taxon>
        <taxon>eudicotyledons</taxon>
        <taxon>Gunneridae</taxon>
        <taxon>Pentapetalae</taxon>
        <taxon>rosids</taxon>
        <taxon>fabids</taxon>
        <taxon>Malpighiales</taxon>
        <taxon>Rhizophoraceae</taxon>
        <taxon>Rhizophora</taxon>
    </lineage>
</organism>
<dbReference type="EMBL" id="GGEC01063517">
    <property type="protein sequence ID" value="MBX44001.1"/>
    <property type="molecule type" value="Transcribed_RNA"/>
</dbReference>